<dbReference type="EMBL" id="BMJI01000008">
    <property type="protein sequence ID" value="GGC90489.1"/>
    <property type="molecule type" value="Genomic_DNA"/>
</dbReference>
<proteinExistence type="predicted"/>
<evidence type="ECO:0008006" key="4">
    <source>
        <dbReference type="Google" id="ProtNLM"/>
    </source>
</evidence>
<feature type="transmembrane region" description="Helical" evidence="1">
    <location>
        <begin position="222"/>
        <end position="247"/>
    </location>
</feature>
<protein>
    <recommendedName>
        <fullName evidence="4">Permease</fullName>
    </recommendedName>
</protein>
<evidence type="ECO:0000313" key="2">
    <source>
        <dbReference type="EMBL" id="GGC90489.1"/>
    </source>
</evidence>
<keyword evidence="3" id="KW-1185">Reference proteome</keyword>
<feature type="transmembrane region" description="Helical" evidence="1">
    <location>
        <begin position="369"/>
        <end position="395"/>
    </location>
</feature>
<feature type="transmembrane region" description="Helical" evidence="1">
    <location>
        <begin position="20"/>
        <end position="48"/>
    </location>
</feature>
<evidence type="ECO:0000313" key="3">
    <source>
        <dbReference type="Proteomes" id="UP000597761"/>
    </source>
</evidence>
<accession>A0ABQ1P6U7</accession>
<comment type="caution">
    <text evidence="2">The sequence shown here is derived from an EMBL/GenBank/DDBJ whole genome shotgun (WGS) entry which is preliminary data.</text>
</comment>
<evidence type="ECO:0000256" key="1">
    <source>
        <dbReference type="SAM" id="Phobius"/>
    </source>
</evidence>
<sequence>MRFVATADARLWARRHSLPIGGATLLVAAAVAAGCGAVVAVAVASLGVPWLRGTTVLDAVLPADLDRGGALLGIAVAGVLGLSVGRVLGAMLPGRRREVWLPADRRVLRQLGVPVGAVALVRVGIAAVPGRLPVVAAAAGVLGVLAGPAVAVLALALILTAEITALAVLRSSPPAAARRGWAPHPGVLAVAAIAGVALGVAVRPWLRTPEALVATLNQLSSAIGAALAPLFGSALAACALLAVALLVRDRGGRRRHRLVVEHQPAAARTPLRPTRTMLLAQCLDRSANGGADAIRGLFRALMVAGWAGLGLAIGLNGAVASVVDHQVVVSLIVLLVVTVTITIAAIVGARRHLPTMQWLVRSGAAQGDVVRIFHGGYALVVVAVTAPATLAAAVLAASGELAVVAVAAPVLGVAAAQLCGLADPAPVREPDGTVQPGLLGVLGGPLLTMAGCAPALARGVVPATAVLLVTGVVALAAVLYLRRVLTWTPSSPWTGSRPATPSIPS</sequence>
<keyword evidence="1" id="KW-0472">Membrane</keyword>
<feature type="transmembrane region" description="Helical" evidence="1">
    <location>
        <begin position="181"/>
        <end position="202"/>
    </location>
</feature>
<keyword evidence="1" id="KW-0812">Transmembrane</keyword>
<keyword evidence="1" id="KW-1133">Transmembrane helix</keyword>
<dbReference type="PROSITE" id="PS51257">
    <property type="entry name" value="PROKAR_LIPOPROTEIN"/>
    <property type="match status" value="1"/>
</dbReference>
<reference evidence="3" key="1">
    <citation type="journal article" date="2019" name="Int. J. Syst. Evol. Microbiol.">
        <title>The Global Catalogue of Microorganisms (GCM) 10K type strain sequencing project: providing services to taxonomists for standard genome sequencing and annotation.</title>
        <authorList>
            <consortium name="The Broad Institute Genomics Platform"/>
            <consortium name="The Broad Institute Genome Sequencing Center for Infectious Disease"/>
            <person name="Wu L."/>
            <person name="Ma J."/>
        </authorList>
    </citation>
    <scope>NUCLEOTIDE SEQUENCE [LARGE SCALE GENOMIC DNA]</scope>
    <source>
        <strain evidence="3">CGMCC 1.15480</strain>
    </source>
</reference>
<organism evidence="2 3">
    <name type="scientific">Tersicoccus solisilvae</name>
    <dbReference type="NCBI Taxonomy" id="1882339"/>
    <lineage>
        <taxon>Bacteria</taxon>
        <taxon>Bacillati</taxon>
        <taxon>Actinomycetota</taxon>
        <taxon>Actinomycetes</taxon>
        <taxon>Micrococcales</taxon>
        <taxon>Micrococcaceae</taxon>
        <taxon>Tersicoccus</taxon>
    </lineage>
</organism>
<feature type="transmembrane region" description="Helical" evidence="1">
    <location>
        <begin position="136"/>
        <end position="169"/>
    </location>
</feature>
<feature type="transmembrane region" description="Helical" evidence="1">
    <location>
        <begin position="68"/>
        <end position="90"/>
    </location>
</feature>
<feature type="transmembrane region" description="Helical" evidence="1">
    <location>
        <begin position="463"/>
        <end position="481"/>
    </location>
</feature>
<gene>
    <name evidence="2" type="ORF">GCM10011512_16840</name>
</gene>
<feature type="transmembrane region" description="Helical" evidence="1">
    <location>
        <begin position="111"/>
        <end position="130"/>
    </location>
</feature>
<name>A0ABQ1P6U7_9MICC</name>
<feature type="transmembrane region" description="Helical" evidence="1">
    <location>
        <begin position="327"/>
        <end position="348"/>
    </location>
</feature>
<feature type="transmembrane region" description="Helical" evidence="1">
    <location>
        <begin position="296"/>
        <end position="315"/>
    </location>
</feature>
<dbReference type="Proteomes" id="UP000597761">
    <property type="component" value="Unassembled WGS sequence"/>
</dbReference>